<dbReference type="InterPro" id="IPR058624">
    <property type="entry name" value="MdtA-like_HH"/>
</dbReference>
<dbReference type="InterPro" id="IPR006143">
    <property type="entry name" value="RND_pump_MFP"/>
</dbReference>
<keyword evidence="3" id="KW-0472">Membrane</keyword>
<evidence type="ECO:0000256" key="3">
    <source>
        <dbReference type="SAM" id="Phobius"/>
    </source>
</evidence>
<feature type="domain" description="Multidrug resistance protein MdtA-like barrel-sandwich hybrid" evidence="5">
    <location>
        <begin position="78"/>
        <end position="218"/>
    </location>
</feature>
<feature type="compositionally biased region" description="Basic and acidic residues" evidence="2">
    <location>
        <begin position="404"/>
        <end position="413"/>
    </location>
</feature>
<dbReference type="RefSeq" id="WP_145286837.1">
    <property type="nucleotide sequence ID" value="NZ_CP036291.1"/>
</dbReference>
<gene>
    <name evidence="6" type="primary">mdtA_3</name>
    <name evidence="6" type="ORF">Pla175_31310</name>
</gene>
<feature type="region of interest" description="Disordered" evidence="2">
    <location>
        <begin position="394"/>
        <end position="413"/>
    </location>
</feature>
<dbReference type="Gene3D" id="1.10.287.470">
    <property type="entry name" value="Helix hairpin bin"/>
    <property type="match status" value="1"/>
</dbReference>
<dbReference type="Proteomes" id="UP000317429">
    <property type="component" value="Chromosome"/>
</dbReference>
<keyword evidence="3" id="KW-0812">Transmembrane</keyword>
<feature type="domain" description="Multidrug resistance protein MdtA-like alpha-helical hairpin" evidence="4">
    <location>
        <begin position="123"/>
        <end position="189"/>
    </location>
</feature>
<dbReference type="AlphaFoldDB" id="A0A518DE43"/>
<evidence type="ECO:0000259" key="5">
    <source>
        <dbReference type="Pfam" id="PF25917"/>
    </source>
</evidence>
<reference evidence="6 7" key="1">
    <citation type="submission" date="2019-02" db="EMBL/GenBank/DDBJ databases">
        <title>Deep-cultivation of Planctomycetes and their phenomic and genomic characterization uncovers novel biology.</title>
        <authorList>
            <person name="Wiegand S."/>
            <person name="Jogler M."/>
            <person name="Boedeker C."/>
            <person name="Pinto D."/>
            <person name="Vollmers J."/>
            <person name="Rivas-Marin E."/>
            <person name="Kohn T."/>
            <person name="Peeters S.H."/>
            <person name="Heuer A."/>
            <person name="Rast P."/>
            <person name="Oberbeckmann S."/>
            <person name="Bunk B."/>
            <person name="Jeske O."/>
            <person name="Meyerdierks A."/>
            <person name="Storesund J.E."/>
            <person name="Kallscheuer N."/>
            <person name="Luecker S."/>
            <person name="Lage O.M."/>
            <person name="Pohl T."/>
            <person name="Merkel B.J."/>
            <person name="Hornburger P."/>
            <person name="Mueller R.-W."/>
            <person name="Bruemmer F."/>
            <person name="Labrenz M."/>
            <person name="Spormann A.M."/>
            <person name="Op den Camp H."/>
            <person name="Overmann J."/>
            <person name="Amann R."/>
            <person name="Jetten M.S.M."/>
            <person name="Mascher T."/>
            <person name="Medema M.H."/>
            <person name="Devos D.P."/>
            <person name="Kaster A.-K."/>
            <person name="Ovreas L."/>
            <person name="Rohde M."/>
            <person name="Galperin M.Y."/>
            <person name="Jogler C."/>
        </authorList>
    </citation>
    <scope>NUCLEOTIDE SEQUENCE [LARGE SCALE GENOMIC DNA]</scope>
    <source>
        <strain evidence="6 7">Pla175</strain>
    </source>
</reference>
<keyword evidence="3" id="KW-1133">Transmembrane helix</keyword>
<dbReference type="GO" id="GO:1990281">
    <property type="term" value="C:efflux pump complex"/>
    <property type="evidence" value="ECO:0007669"/>
    <property type="project" value="TreeGrafter"/>
</dbReference>
<dbReference type="Gene3D" id="2.40.30.170">
    <property type="match status" value="1"/>
</dbReference>
<dbReference type="Pfam" id="PF25917">
    <property type="entry name" value="BSH_RND"/>
    <property type="match status" value="1"/>
</dbReference>
<accession>A0A518DE43</accession>
<evidence type="ECO:0000256" key="2">
    <source>
        <dbReference type="SAM" id="MobiDB-lite"/>
    </source>
</evidence>
<dbReference type="SUPFAM" id="SSF111369">
    <property type="entry name" value="HlyD-like secretion proteins"/>
    <property type="match status" value="1"/>
</dbReference>
<proteinExistence type="inferred from homology"/>
<comment type="similarity">
    <text evidence="1">Belongs to the membrane fusion protein (MFP) (TC 8.A.1) family.</text>
</comment>
<dbReference type="InterPro" id="IPR058625">
    <property type="entry name" value="MdtA-like_BSH"/>
</dbReference>
<evidence type="ECO:0000259" key="4">
    <source>
        <dbReference type="Pfam" id="PF25876"/>
    </source>
</evidence>
<dbReference type="KEGG" id="pnd:Pla175_31310"/>
<dbReference type="PANTHER" id="PTHR30469:SF12">
    <property type="entry name" value="MULTIDRUG RESISTANCE PROTEIN MDTA"/>
    <property type="match status" value="1"/>
</dbReference>
<dbReference type="OrthoDB" id="9781888at2"/>
<sequence>MESPVDTPRNVASLLLRALLPIAILAAGWWGFSELSQKIEQPPPQAKETRTLRTRVVGVEPIDYPIVVETNAVVQAHNRVTLTSQVRGVVVKVSPAFEVGAYFSKDDVLLEIDARDYRTAEALAKSRLESARSALRLAKLVEDRKLRLVSSNAVSRAEVDAASATREQAEAGVKMAQTDLDLAQLNLERTRVLAPFDGRVQSKGIGLGQMADTNNPLGEIFAVDFAEVRLPVSARQREFLVLPEFSDDPPVEVMLRDGISQASDRQWRAKIVRTEGVLDPDSRDLFAIARIDDPFGRESGDPPLRIGQPVTASITGVVLRDVVALPRAAVRQLDQIVLVRRSDQTLLPTTVHAIWSDAQHVIVDRASVPSDVWLATTPLVYTPEGTPVEIIEGPTSSEAIADTAKVDSESAAN</sequence>
<dbReference type="GO" id="GO:0015562">
    <property type="term" value="F:efflux transmembrane transporter activity"/>
    <property type="evidence" value="ECO:0007669"/>
    <property type="project" value="TreeGrafter"/>
</dbReference>
<keyword evidence="7" id="KW-1185">Reference proteome</keyword>
<dbReference type="Gene3D" id="2.40.50.100">
    <property type="match status" value="1"/>
</dbReference>
<dbReference type="EMBL" id="CP036291">
    <property type="protein sequence ID" value="QDU89736.1"/>
    <property type="molecule type" value="Genomic_DNA"/>
</dbReference>
<evidence type="ECO:0000313" key="6">
    <source>
        <dbReference type="EMBL" id="QDU89736.1"/>
    </source>
</evidence>
<dbReference type="Pfam" id="PF25876">
    <property type="entry name" value="HH_MFP_RND"/>
    <property type="match status" value="1"/>
</dbReference>
<organism evidence="6 7">
    <name type="scientific">Pirellulimonas nuda</name>
    <dbReference type="NCBI Taxonomy" id="2528009"/>
    <lineage>
        <taxon>Bacteria</taxon>
        <taxon>Pseudomonadati</taxon>
        <taxon>Planctomycetota</taxon>
        <taxon>Planctomycetia</taxon>
        <taxon>Pirellulales</taxon>
        <taxon>Lacipirellulaceae</taxon>
        <taxon>Pirellulimonas</taxon>
    </lineage>
</organism>
<name>A0A518DE43_9BACT</name>
<evidence type="ECO:0000256" key="1">
    <source>
        <dbReference type="ARBA" id="ARBA00009477"/>
    </source>
</evidence>
<feature type="transmembrane region" description="Helical" evidence="3">
    <location>
        <begin position="12"/>
        <end position="32"/>
    </location>
</feature>
<evidence type="ECO:0000313" key="7">
    <source>
        <dbReference type="Proteomes" id="UP000317429"/>
    </source>
</evidence>
<dbReference type="NCBIfam" id="TIGR01730">
    <property type="entry name" value="RND_mfp"/>
    <property type="match status" value="1"/>
</dbReference>
<protein>
    <submittedName>
        <fullName evidence="6">Multidrug resistance protein MdtA</fullName>
    </submittedName>
</protein>
<dbReference type="PANTHER" id="PTHR30469">
    <property type="entry name" value="MULTIDRUG RESISTANCE PROTEIN MDTA"/>
    <property type="match status" value="1"/>
</dbReference>